<accession>A0A9K3GKQ5</accession>
<name>A0A9K3GKQ5_9EUKA</name>
<organism evidence="2 3">
    <name type="scientific">Kipferlia bialata</name>
    <dbReference type="NCBI Taxonomy" id="797122"/>
    <lineage>
        <taxon>Eukaryota</taxon>
        <taxon>Metamonada</taxon>
        <taxon>Carpediemonas-like organisms</taxon>
        <taxon>Kipferlia</taxon>
    </lineage>
</organism>
<proteinExistence type="predicted"/>
<gene>
    <name evidence="2" type="ORF">KIPB_008423</name>
</gene>
<feature type="compositionally biased region" description="Acidic residues" evidence="1">
    <location>
        <begin position="44"/>
        <end position="59"/>
    </location>
</feature>
<feature type="region of interest" description="Disordered" evidence="1">
    <location>
        <begin position="113"/>
        <end position="137"/>
    </location>
</feature>
<feature type="compositionally biased region" description="Basic and acidic residues" evidence="1">
    <location>
        <begin position="60"/>
        <end position="86"/>
    </location>
</feature>
<protein>
    <submittedName>
        <fullName evidence="2">Uncharacterized protein</fullName>
    </submittedName>
</protein>
<feature type="compositionally biased region" description="Basic and acidic residues" evidence="1">
    <location>
        <begin position="122"/>
        <end position="131"/>
    </location>
</feature>
<evidence type="ECO:0000313" key="3">
    <source>
        <dbReference type="Proteomes" id="UP000265618"/>
    </source>
</evidence>
<reference evidence="2 3" key="1">
    <citation type="journal article" date="2018" name="PLoS ONE">
        <title>The draft genome of Kipferlia bialata reveals reductive genome evolution in fornicate parasites.</title>
        <authorList>
            <person name="Tanifuji G."/>
            <person name="Takabayashi S."/>
            <person name="Kume K."/>
            <person name="Takagi M."/>
            <person name="Nakayama T."/>
            <person name="Kamikawa R."/>
            <person name="Inagaki Y."/>
            <person name="Hashimoto T."/>
        </authorList>
    </citation>
    <scope>NUCLEOTIDE SEQUENCE [LARGE SCALE GENOMIC DNA]</scope>
    <source>
        <strain evidence="2">NY0173</strain>
    </source>
</reference>
<evidence type="ECO:0000313" key="2">
    <source>
        <dbReference type="EMBL" id="GIQ86548.1"/>
    </source>
</evidence>
<comment type="caution">
    <text evidence="2">The sequence shown here is derived from an EMBL/GenBank/DDBJ whole genome shotgun (WGS) entry which is preliminary data.</text>
</comment>
<keyword evidence="3" id="KW-1185">Reference proteome</keyword>
<feature type="region of interest" description="Disordered" evidence="1">
    <location>
        <begin position="41"/>
        <end position="86"/>
    </location>
</feature>
<dbReference type="EMBL" id="BDIP01002606">
    <property type="protein sequence ID" value="GIQ86548.1"/>
    <property type="molecule type" value="Genomic_DNA"/>
</dbReference>
<dbReference type="Proteomes" id="UP000265618">
    <property type="component" value="Unassembled WGS sequence"/>
</dbReference>
<evidence type="ECO:0000256" key="1">
    <source>
        <dbReference type="SAM" id="MobiDB-lite"/>
    </source>
</evidence>
<dbReference type="AlphaFoldDB" id="A0A9K3GKQ5"/>
<sequence>MGAPAPTAPIVDPSVPTDEASVLAFWQRQLVDFGPNTLVVPPEQEVEVEREGEGEDVPTEEGKKETVEGEGEREREAETEIPYDSEKRDEYELLHVLTRAKMELAQPSAAVRCGPLQPVEGGQERERERTGRPIGSKDLLEIASSFARSHSSRPNYRQGFPLVGHTFPYPNLAPSARLYKYMDAGS</sequence>